<evidence type="ECO:0000313" key="14">
    <source>
        <dbReference type="EMBL" id="KAF5199187.1"/>
    </source>
</evidence>
<dbReference type="PANTHER" id="PTHR43874:SF67">
    <property type="entry name" value="TWO-COMPONENT RESPONSE REGULATOR ARR2"/>
    <property type="match status" value="1"/>
</dbReference>
<dbReference type="PROSITE" id="PS51294">
    <property type="entry name" value="HTH_MYB"/>
    <property type="match status" value="1"/>
</dbReference>
<dbReference type="SUPFAM" id="SSF46689">
    <property type="entry name" value="Homeodomain-like"/>
    <property type="match status" value="1"/>
</dbReference>
<keyword evidence="4" id="KW-0902">Two-component regulatory system</keyword>
<dbReference type="InterPro" id="IPR017930">
    <property type="entry name" value="Myb_dom"/>
</dbReference>
<keyword evidence="9" id="KW-0539">Nucleus</keyword>
<accession>A0A7J6WQE9</accession>
<feature type="compositionally biased region" description="Basic and acidic residues" evidence="11">
    <location>
        <begin position="158"/>
        <end position="167"/>
    </location>
</feature>
<evidence type="ECO:0000256" key="9">
    <source>
        <dbReference type="ARBA" id="ARBA00023242"/>
    </source>
</evidence>
<evidence type="ECO:0000256" key="7">
    <source>
        <dbReference type="ARBA" id="ARBA00023159"/>
    </source>
</evidence>
<keyword evidence="7" id="KW-0010">Activator</keyword>
<evidence type="ECO:0000259" key="12">
    <source>
        <dbReference type="PROSITE" id="PS50110"/>
    </source>
</evidence>
<keyword evidence="3 10" id="KW-0597">Phosphoprotein</keyword>
<dbReference type="InterPro" id="IPR045279">
    <property type="entry name" value="ARR-like"/>
</dbReference>
<dbReference type="SMART" id="SM00448">
    <property type="entry name" value="REC"/>
    <property type="match status" value="1"/>
</dbReference>
<comment type="subcellular location">
    <subcellularLocation>
        <location evidence="1">Nucleus</location>
    </subcellularLocation>
</comment>
<comment type="similarity">
    <text evidence="2">Belongs to the ARR family. Type-B subfamily.</text>
</comment>
<dbReference type="NCBIfam" id="TIGR01557">
    <property type="entry name" value="myb_SHAQKYF"/>
    <property type="match status" value="1"/>
</dbReference>
<organism evidence="14 15">
    <name type="scientific">Thalictrum thalictroides</name>
    <name type="common">Rue-anemone</name>
    <name type="synonym">Anemone thalictroides</name>
    <dbReference type="NCBI Taxonomy" id="46969"/>
    <lineage>
        <taxon>Eukaryota</taxon>
        <taxon>Viridiplantae</taxon>
        <taxon>Streptophyta</taxon>
        <taxon>Embryophyta</taxon>
        <taxon>Tracheophyta</taxon>
        <taxon>Spermatophyta</taxon>
        <taxon>Magnoliopsida</taxon>
        <taxon>Ranunculales</taxon>
        <taxon>Ranunculaceae</taxon>
        <taxon>Thalictroideae</taxon>
        <taxon>Thalictrum</taxon>
    </lineage>
</organism>
<dbReference type="InterPro" id="IPR001789">
    <property type="entry name" value="Sig_transdc_resp-reg_receiver"/>
</dbReference>
<feature type="domain" description="HTH myb-type" evidence="13">
    <location>
        <begin position="201"/>
        <end position="260"/>
    </location>
</feature>
<dbReference type="GO" id="GO:0009736">
    <property type="term" value="P:cytokinin-activated signaling pathway"/>
    <property type="evidence" value="ECO:0007669"/>
    <property type="project" value="InterPro"/>
</dbReference>
<dbReference type="Proteomes" id="UP000554482">
    <property type="component" value="Unassembled WGS sequence"/>
</dbReference>
<evidence type="ECO:0000256" key="2">
    <source>
        <dbReference type="ARBA" id="ARBA00006015"/>
    </source>
</evidence>
<feature type="modified residue" description="4-aspartylphosphate" evidence="10">
    <location>
        <position position="76"/>
    </location>
</feature>
<dbReference type="InterPro" id="IPR009057">
    <property type="entry name" value="Homeodomain-like_sf"/>
</dbReference>
<evidence type="ECO:0000256" key="4">
    <source>
        <dbReference type="ARBA" id="ARBA00023012"/>
    </source>
</evidence>
<dbReference type="EMBL" id="JABWDY010012330">
    <property type="protein sequence ID" value="KAF5199187.1"/>
    <property type="molecule type" value="Genomic_DNA"/>
</dbReference>
<dbReference type="CDD" id="cd17584">
    <property type="entry name" value="REC_typeB_ARR-like"/>
    <property type="match status" value="1"/>
</dbReference>
<dbReference type="PROSITE" id="PS50110">
    <property type="entry name" value="RESPONSE_REGULATORY"/>
    <property type="match status" value="1"/>
</dbReference>
<proteinExistence type="inferred from homology"/>
<keyword evidence="6" id="KW-0238">DNA-binding</keyword>
<keyword evidence="15" id="KW-1185">Reference proteome</keyword>
<name>A0A7J6WQE9_THATH</name>
<feature type="region of interest" description="Disordered" evidence="11">
    <location>
        <begin position="152"/>
        <end position="201"/>
    </location>
</feature>
<dbReference type="FunFam" id="1.10.10.60:FF:000007">
    <property type="entry name" value="Two-component response regulator"/>
    <property type="match status" value="1"/>
</dbReference>
<keyword evidence="5" id="KW-0805">Transcription regulation</keyword>
<dbReference type="InterPro" id="IPR001005">
    <property type="entry name" value="SANT/Myb"/>
</dbReference>
<gene>
    <name evidence="14" type="ORF">FRX31_011229</name>
</gene>
<dbReference type="Pfam" id="PF00072">
    <property type="entry name" value="Response_reg"/>
    <property type="match status" value="1"/>
</dbReference>
<dbReference type="GO" id="GO:0000160">
    <property type="term" value="P:phosphorelay signal transduction system"/>
    <property type="evidence" value="ECO:0007669"/>
    <property type="project" value="UniProtKB-KW"/>
</dbReference>
<evidence type="ECO:0000259" key="13">
    <source>
        <dbReference type="PROSITE" id="PS51294"/>
    </source>
</evidence>
<dbReference type="OrthoDB" id="60033at2759"/>
<dbReference type="GO" id="GO:0005634">
    <property type="term" value="C:nucleus"/>
    <property type="evidence" value="ECO:0007669"/>
    <property type="project" value="UniProtKB-SubCell"/>
</dbReference>
<dbReference type="AlphaFoldDB" id="A0A7J6WQE9"/>
<evidence type="ECO:0000256" key="5">
    <source>
        <dbReference type="ARBA" id="ARBA00023015"/>
    </source>
</evidence>
<dbReference type="InterPro" id="IPR006447">
    <property type="entry name" value="Myb_dom_plants"/>
</dbReference>
<evidence type="ECO:0000256" key="11">
    <source>
        <dbReference type="SAM" id="MobiDB-lite"/>
    </source>
</evidence>
<evidence type="ECO:0000256" key="1">
    <source>
        <dbReference type="ARBA" id="ARBA00004123"/>
    </source>
</evidence>
<dbReference type="InterPro" id="IPR011006">
    <property type="entry name" value="CheY-like_superfamily"/>
</dbReference>
<protein>
    <submittedName>
        <fullName evidence="14">Two-component response regulator arr2</fullName>
    </submittedName>
</protein>
<dbReference type="Pfam" id="PF00249">
    <property type="entry name" value="Myb_DNA-binding"/>
    <property type="match status" value="1"/>
</dbReference>
<feature type="domain" description="Response regulatory" evidence="12">
    <location>
        <begin position="25"/>
        <end position="140"/>
    </location>
</feature>
<reference evidence="14 15" key="1">
    <citation type="submission" date="2020-06" db="EMBL/GenBank/DDBJ databases">
        <title>Transcriptomic and genomic resources for Thalictrum thalictroides and T. hernandezii: Facilitating candidate gene discovery in an emerging model plant lineage.</title>
        <authorList>
            <person name="Arias T."/>
            <person name="Riano-Pachon D.M."/>
            <person name="Di Stilio V.S."/>
        </authorList>
    </citation>
    <scope>NUCLEOTIDE SEQUENCE [LARGE SCALE GENOMIC DNA]</scope>
    <source>
        <strain evidence="15">cv. WT478/WT964</strain>
        <tissue evidence="14">Leaves</tissue>
    </source>
</reference>
<evidence type="ECO:0000256" key="3">
    <source>
        <dbReference type="ARBA" id="ARBA00022553"/>
    </source>
</evidence>
<dbReference type="Gene3D" id="3.40.50.2300">
    <property type="match status" value="1"/>
</dbReference>
<keyword evidence="8" id="KW-0804">Transcription</keyword>
<dbReference type="PANTHER" id="PTHR43874">
    <property type="entry name" value="TWO-COMPONENT RESPONSE REGULATOR"/>
    <property type="match status" value="1"/>
</dbReference>
<comment type="caution">
    <text evidence="14">The sequence shown here is derived from an EMBL/GenBank/DDBJ whole genome shotgun (WGS) entry which is preliminary data.</text>
</comment>
<evidence type="ECO:0000256" key="8">
    <source>
        <dbReference type="ARBA" id="ARBA00023163"/>
    </source>
</evidence>
<evidence type="ECO:0000256" key="10">
    <source>
        <dbReference type="PROSITE-ProRule" id="PRU00169"/>
    </source>
</evidence>
<evidence type="ECO:0000256" key="6">
    <source>
        <dbReference type="ARBA" id="ARBA00023125"/>
    </source>
</evidence>
<dbReference type="Gene3D" id="1.10.10.60">
    <property type="entry name" value="Homeodomain-like"/>
    <property type="match status" value="1"/>
</dbReference>
<dbReference type="SUPFAM" id="SSF52172">
    <property type="entry name" value="CheY-like"/>
    <property type="match status" value="1"/>
</dbReference>
<evidence type="ECO:0000313" key="15">
    <source>
        <dbReference type="Proteomes" id="UP000554482"/>
    </source>
</evidence>
<sequence length="690" mass="75198">MDSGGGGTCKKASNGVSDKFPAGLCVLVVDDDPTCLKIIEKMLRNCLYEVITCSRAENALSMLREKKYSFDLVLSDVHMPDMDGFKLLECIGLEMDLPVIMMSVDDKKEVVMKGVTHGACDYLIKPVRIEAIRNIWQHVVRKSLNELKELEQSGSYEDNDRNHKASEDVGYTSSVNEGSWIGSKKRKEEEDELEDRDDTSTMKKPRVVWSVELHQQFVAAVHQLGIDKAVPKKILELMNVPGLTRENVASHLQKYRLYLRRLSGVSHQNGLNSPFMCSQEANFGSMSSFDGIDLQALAASGQLPPNSFATLQAGGLARSTVNTGIGMPHLDQRIPFSTEASKLRFGAGQQMNTSNKQVDLYHGLPTNIEPKQLPHLHQSAQSSGSMGLQASEGTTGFMSLQTSLGTHSMNQSGTVHGNQSNSLMMQMAQSRSRGQLLNDISGSHPSGTPLSIGQQVFSNDMAGRVLGKNITVLNGRATTFTPGFQASSMLDFQKKHTLEVPGNGFPVGITTGLSGLQPTGVFQDRGNLEVKGPRSLPPSYGIFDEHPQHKNQEWGLHNVDLTFEASQRPKPLQGNITFSSPVLAHQGLWSSPRGGPNGNVSVVGNALVSLSEGNQLGTSESIVQRGNSFPVDSSFRVKAESMSDLNSDNIFVGKPFDQDDLMSAILKQQGSGQLENDFNFDGYPIDDIPV</sequence>
<dbReference type="GO" id="GO:0003677">
    <property type="term" value="F:DNA binding"/>
    <property type="evidence" value="ECO:0007669"/>
    <property type="project" value="UniProtKB-KW"/>
</dbReference>
<dbReference type="FunFam" id="3.40.50.2300:FF:000408">
    <property type="entry name" value="Two-component response regulator"/>
    <property type="match status" value="1"/>
</dbReference>